<dbReference type="GO" id="GO:0005886">
    <property type="term" value="C:plasma membrane"/>
    <property type="evidence" value="ECO:0007669"/>
    <property type="project" value="TreeGrafter"/>
</dbReference>
<proteinExistence type="inferred from homology"/>
<dbReference type="EMBL" id="AFYH01160414">
    <property type="status" value="NOT_ANNOTATED_CDS"/>
    <property type="molecule type" value="Genomic_DNA"/>
</dbReference>
<dbReference type="HOGENOM" id="CLU_015114_13_0_1"/>
<feature type="transmembrane region" description="Helical" evidence="6">
    <location>
        <begin position="93"/>
        <end position="114"/>
    </location>
</feature>
<dbReference type="EMBL" id="AFYH01160412">
    <property type="status" value="NOT_ANNOTATED_CDS"/>
    <property type="molecule type" value="Genomic_DNA"/>
</dbReference>
<feature type="transmembrane region" description="Helical" evidence="6">
    <location>
        <begin position="328"/>
        <end position="345"/>
    </location>
</feature>
<feature type="transmembrane region" description="Helical" evidence="6">
    <location>
        <begin position="59"/>
        <end position="81"/>
    </location>
</feature>
<dbReference type="GO" id="GO:0140410">
    <property type="term" value="F:monoatomic cation:bicarbonate symporter activity"/>
    <property type="evidence" value="ECO:0007669"/>
    <property type="project" value="TreeGrafter"/>
</dbReference>
<dbReference type="GO" id="GO:0030003">
    <property type="term" value="P:intracellular monoatomic cation homeostasis"/>
    <property type="evidence" value="ECO:0007669"/>
    <property type="project" value="TreeGrafter"/>
</dbReference>
<sequence>QCFSTDELFSLYGMESNSRVTGRHLNIICPAILHQVVIQPCELSVRPENHYKPTPQSTVWGFGALAVTIINLASLLGLAIVPFTKKPYFPKILMYFMGLAIGTLFSNAVFQLIPEAFGFNPQTDNYVVKAVAVFAGFYCLFFIERILKLVLNTDGQQINTASLFENSAYKTAQEKHAIKGANPAIKGIICYGNPSLTFLDKLGMVWFQQIQTISHKEVQRSHRYCRWLKGPKIADISTVAWMITISDAMHNFIDGLAIGASFTVSCLQGISTSIAILCEEFPHELGDFVILLNAGMSTPQALFFNFLSACSCYIGLILGILVGNHFSPSYIFALAGGMFLYISLADMFPEMNEIVKERTKTRKSELIIFLIQNAGLITGFSIILLITTFAGDIKLE</sequence>
<comment type="similarity">
    <text evidence="2">Belongs to the ZIP transporter (TC 2.A.5) family.</text>
</comment>
<evidence type="ECO:0000256" key="6">
    <source>
        <dbReference type="SAM" id="Phobius"/>
    </source>
</evidence>
<feature type="transmembrane region" description="Helical" evidence="6">
    <location>
        <begin position="302"/>
        <end position="322"/>
    </location>
</feature>
<evidence type="ECO:0008006" key="9">
    <source>
        <dbReference type="Google" id="ProtNLM"/>
    </source>
</evidence>
<dbReference type="eggNOG" id="KOG2693">
    <property type="taxonomic scope" value="Eukaryota"/>
</dbReference>
<dbReference type="FunCoup" id="H2ZUD5">
    <property type="interactions" value="228"/>
</dbReference>
<keyword evidence="8" id="KW-1185">Reference proteome</keyword>
<dbReference type="InParanoid" id="H2ZUD5"/>
<dbReference type="EMBL" id="AFYH01160413">
    <property type="status" value="NOT_ANNOTATED_CDS"/>
    <property type="molecule type" value="Genomic_DNA"/>
</dbReference>
<dbReference type="PANTHER" id="PTHR12191:SF2">
    <property type="entry name" value="METAL CATION SYMPORTER ZIP8"/>
    <property type="match status" value="1"/>
</dbReference>
<dbReference type="AlphaFoldDB" id="H2ZUD5"/>
<dbReference type="Proteomes" id="UP000008672">
    <property type="component" value="Unassembled WGS sequence"/>
</dbReference>
<dbReference type="EMBL" id="AFYH01160410">
    <property type="status" value="NOT_ANNOTATED_CDS"/>
    <property type="molecule type" value="Genomic_DNA"/>
</dbReference>
<dbReference type="GeneTree" id="ENSGT00940000158926"/>
<evidence type="ECO:0000313" key="7">
    <source>
        <dbReference type="Ensembl" id="ENSLACP00000001006.1"/>
    </source>
</evidence>
<dbReference type="InterPro" id="IPR003689">
    <property type="entry name" value="ZIP"/>
</dbReference>
<organism evidence="7 8">
    <name type="scientific">Latimeria chalumnae</name>
    <name type="common">Coelacanth</name>
    <dbReference type="NCBI Taxonomy" id="7897"/>
    <lineage>
        <taxon>Eukaryota</taxon>
        <taxon>Metazoa</taxon>
        <taxon>Chordata</taxon>
        <taxon>Craniata</taxon>
        <taxon>Vertebrata</taxon>
        <taxon>Euteleostomi</taxon>
        <taxon>Coelacanthiformes</taxon>
        <taxon>Coelacanthidae</taxon>
        <taxon>Latimeria</taxon>
    </lineage>
</organism>
<dbReference type="EMBL" id="AFYH01160416">
    <property type="status" value="NOT_ANNOTATED_CDS"/>
    <property type="molecule type" value="Genomic_DNA"/>
</dbReference>
<feature type="transmembrane region" description="Helical" evidence="6">
    <location>
        <begin position="126"/>
        <end position="143"/>
    </location>
</feature>
<dbReference type="GO" id="GO:0071578">
    <property type="term" value="P:zinc ion import across plasma membrane"/>
    <property type="evidence" value="ECO:0007669"/>
    <property type="project" value="TreeGrafter"/>
</dbReference>
<evidence type="ECO:0000313" key="8">
    <source>
        <dbReference type="Proteomes" id="UP000008672"/>
    </source>
</evidence>
<reference evidence="7" key="3">
    <citation type="submission" date="2025-09" db="UniProtKB">
        <authorList>
            <consortium name="Ensembl"/>
        </authorList>
    </citation>
    <scope>IDENTIFICATION</scope>
</reference>
<evidence type="ECO:0000256" key="5">
    <source>
        <dbReference type="ARBA" id="ARBA00023136"/>
    </source>
</evidence>
<dbReference type="EMBL" id="AFYH01160415">
    <property type="status" value="NOT_ANNOTATED_CDS"/>
    <property type="molecule type" value="Genomic_DNA"/>
</dbReference>
<keyword evidence="4 6" id="KW-1133">Transmembrane helix</keyword>
<dbReference type="OMA" id="ITMFAGE"/>
<evidence type="ECO:0000256" key="2">
    <source>
        <dbReference type="ARBA" id="ARBA00006939"/>
    </source>
</evidence>
<name>H2ZUD5_LATCH</name>
<dbReference type="Pfam" id="PF02535">
    <property type="entry name" value="Zip"/>
    <property type="match status" value="1"/>
</dbReference>
<protein>
    <recommendedName>
        <fullName evidence="9">Solute carrier family 39 member 8</fullName>
    </recommendedName>
</protein>
<dbReference type="EMBL" id="AFYH01160411">
    <property type="status" value="NOT_ANNOTATED_CDS"/>
    <property type="molecule type" value="Genomic_DNA"/>
</dbReference>
<evidence type="ECO:0000256" key="1">
    <source>
        <dbReference type="ARBA" id="ARBA00004141"/>
    </source>
</evidence>
<keyword evidence="3 6" id="KW-0812">Transmembrane</keyword>
<dbReference type="PANTHER" id="PTHR12191">
    <property type="entry name" value="SOLUTE CARRIER FAMILY 39"/>
    <property type="match status" value="1"/>
</dbReference>
<dbReference type="Ensembl" id="ENSLACT00000001015.1">
    <property type="protein sequence ID" value="ENSLACP00000001006.1"/>
    <property type="gene ID" value="ENSLACG00000000898.1"/>
</dbReference>
<dbReference type="InterPro" id="IPR050799">
    <property type="entry name" value="ZIP_Transporter"/>
</dbReference>
<accession>H2ZUD5</accession>
<feature type="transmembrane region" description="Helical" evidence="6">
    <location>
        <begin position="366"/>
        <end position="390"/>
    </location>
</feature>
<keyword evidence="5 6" id="KW-0472">Membrane</keyword>
<comment type="subcellular location">
    <subcellularLocation>
        <location evidence="1">Membrane</location>
        <topology evidence="1">Multi-pass membrane protein</topology>
    </subcellularLocation>
</comment>
<reference evidence="7" key="2">
    <citation type="submission" date="2025-08" db="UniProtKB">
        <authorList>
            <consortium name="Ensembl"/>
        </authorList>
    </citation>
    <scope>IDENTIFICATION</scope>
</reference>
<evidence type="ECO:0000256" key="4">
    <source>
        <dbReference type="ARBA" id="ARBA00022989"/>
    </source>
</evidence>
<reference evidence="8" key="1">
    <citation type="submission" date="2011-08" db="EMBL/GenBank/DDBJ databases">
        <title>The draft genome of Latimeria chalumnae.</title>
        <authorList>
            <person name="Di Palma F."/>
            <person name="Alfoldi J."/>
            <person name="Johnson J."/>
            <person name="Berlin A."/>
            <person name="Gnerre S."/>
            <person name="Jaffe D."/>
            <person name="MacCallum I."/>
            <person name="Young S."/>
            <person name="Walker B.J."/>
            <person name="Lander E."/>
            <person name="Lindblad-Toh K."/>
        </authorList>
    </citation>
    <scope>NUCLEOTIDE SEQUENCE [LARGE SCALE GENOMIC DNA]</scope>
    <source>
        <strain evidence="8">Wild caught</strain>
    </source>
</reference>
<dbReference type="GO" id="GO:0005385">
    <property type="term" value="F:zinc ion transmembrane transporter activity"/>
    <property type="evidence" value="ECO:0007669"/>
    <property type="project" value="TreeGrafter"/>
</dbReference>
<dbReference type="STRING" id="7897.ENSLACP00000001006"/>
<evidence type="ECO:0000256" key="3">
    <source>
        <dbReference type="ARBA" id="ARBA00022692"/>
    </source>
</evidence>